<reference evidence="1" key="2">
    <citation type="submission" date="2025-08" db="UniProtKB">
        <authorList>
            <consortium name="Ensembl"/>
        </authorList>
    </citation>
    <scope>IDENTIFICATION</scope>
</reference>
<proteinExistence type="predicted"/>
<protein>
    <submittedName>
        <fullName evidence="1">Uncharacterized protein</fullName>
    </submittedName>
</protein>
<sequence length="168" mass="18865">VAELKRVLQEIADTPRLYSTPEDLTHADGPGSDFLETAVFRPQTVGLGCARLAAGEVRMPTDRRTRRTEASRVQRRCSDCECLKNELQRDSKIVVPPLPGKALKRQLPIGGDEGIFEESLIEERRQGLQFINKTAGHPLAPNERCLHMFLQGREKPAKIEQRKVQGPE</sequence>
<name>A0AC11C5G3_SHEEP</name>
<evidence type="ECO:0000313" key="1">
    <source>
        <dbReference type="Ensembl" id="ENSOARP00020023942.2"/>
    </source>
</evidence>
<accession>A0AC11C5G3</accession>
<dbReference type="Ensembl" id="ENSOART00020028918.2">
    <property type="protein sequence ID" value="ENSOARP00020023942.2"/>
    <property type="gene ID" value="ENSOARG00020018685.2"/>
</dbReference>
<reference evidence="1" key="1">
    <citation type="submission" date="2020-11" db="EMBL/GenBank/DDBJ databases">
        <authorList>
            <person name="Davenport K.M."/>
            <person name="Bickhart D.M."/>
            <person name="Smith T.P.L."/>
            <person name="Murdoch B.M."/>
            <person name="Rosen B.D."/>
        </authorList>
    </citation>
    <scope>NUCLEOTIDE SEQUENCE [LARGE SCALE GENOMIC DNA]</scope>
    <source>
        <strain evidence="1">OAR_USU_Benz2616</strain>
    </source>
</reference>
<organism evidence="1">
    <name type="scientific">Ovis aries</name>
    <name type="common">Sheep</name>
    <dbReference type="NCBI Taxonomy" id="9940"/>
    <lineage>
        <taxon>Eukaryota</taxon>
        <taxon>Metazoa</taxon>
        <taxon>Chordata</taxon>
        <taxon>Craniata</taxon>
        <taxon>Vertebrata</taxon>
        <taxon>Euteleostomi</taxon>
        <taxon>Mammalia</taxon>
        <taxon>Eutheria</taxon>
        <taxon>Laurasiatheria</taxon>
        <taxon>Artiodactyla</taxon>
        <taxon>Ruminantia</taxon>
        <taxon>Pecora</taxon>
        <taxon>Bovidae</taxon>
        <taxon>Caprinae</taxon>
        <taxon>Ovis</taxon>
    </lineage>
</organism>
<reference evidence="1" key="3">
    <citation type="submission" date="2025-09" db="UniProtKB">
        <authorList>
            <consortium name="Ensembl"/>
        </authorList>
    </citation>
    <scope>IDENTIFICATION</scope>
</reference>